<dbReference type="InterPro" id="IPR002942">
    <property type="entry name" value="S4_RNA-bd"/>
</dbReference>
<sequence length="301" mass="34351">MTQSVDSKKSKMIADTVFVVTECSGLFDFLTLKLTNQSRNNIKSLLKHRQVTVDGRAITQHDFLLKEGQTVRIVRSVIRGQKEKDVLQILYEDADLIVINKPAGLLTITDNKNSVSAYHLLTDYVRRTNSKARIFIVHRLDRDTSGVLMFAKNEKLKLALQDNWGGLVTQRNYVAIVEGRLKEKSGRIRSWLKETKTLLVYSSPKVGDGLEAITNYQVINETPDYSLLNIQLETGRKNQIRVHMKELGHSVVGDTKYGARTNPLKRLGLHAYKLELKHPFSNQWLCFETEVPENFKALLKL</sequence>
<dbReference type="NCBIfam" id="TIGR00005">
    <property type="entry name" value="rluA_subfam"/>
    <property type="match status" value="1"/>
</dbReference>
<dbReference type="PANTHER" id="PTHR21600:SF44">
    <property type="entry name" value="RIBOSOMAL LARGE SUBUNIT PSEUDOURIDINE SYNTHASE D"/>
    <property type="match status" value="1"/>
</dbReference>
<dbReference type="SMART" id="SM00363">
    <property type="entry name" value="S4"/>
    <property type="match status" value="1"/>
</dbReference>
<dbReference type="PROSITE" id="PS50889">
    <property type="entry name" value="S4"/>
    <property type="match status" value="1"/>
</dbReference>
<dbReference type="InterPro" id="IPR036986">
    <property type="entry name" value="S4_RNA-bd_sf"/>
</dbReference>
<organism evidence="8 9">
    <name type="scientific">Desulfitobacterium dehalogenans</name>
    <dbReference type="NCBI Taxonomy" id="36854"/>
    <lineage>
        <taxon>Bacteria</taxon>
        <taxon>Bacillati</taxon>
        <taxon>Bacillota</taxon>
        <taxon>Clostridia</taxon>
        <taxon>Eubacteriales</taxon>
        <taxon>Desulfitobacteriaceae</taxon>
        <taxon>Desulfitobacterium</taxon>
    </lineage>
</organism>
<dbReference type="CDD" id="cd00165">
    <property type="entry name" value="S4"/>
    <property type="match status" value="1"/>
</dbReference>
<evidence type="ECO:0000256" key="1">
    <source>
        <dbReference type="ARBA" id="ARBA00000073"/>
    </source>
</evidence>
<comment type="caution">
    <text evidence="8">The sequence shown here is derived from an EMBL/GenBank/DDBJ whole genome shotgun (WGS) entry which is preliminary data.</text>
</comment>
<feature type="domain" description="RNA-binding S4" evidence="7">
    <location>
        <begin position="24"/>
        <end position="83"/>
    </location>
</feature>
<name>A0A7C7D8N4_9FIRM</name>
<dbReference type="GO" id="GO:0003723">
    <property type="term" value="F:RNA binding"/>
    <property type="evidence" value="ECO:0007669"/>
    <property type="project" value="UniProtKB-KW"/>
</dbReference>
<reference evidence="8 9" key="1">
    <citation type="journal article" date="2020" name="Biotechnol. Biofuels">
        <title>New insights from the biogas microbiome by comprehensive genome-resolved metagenomics of nearly 1600 species originating from multiple anaerobic digesters.</title>
        <authorList>
            <person name="Campanaro S."/>
            <person name="Treu L."/>
            <person name="Rodriguez-R L.M."/>
            <person name="Kovalovszki A."/>
            <person name="Ziels R.M."/>
            <person name="Maus I."/>
            <person name="Zhu X."/>
            <person name="Kougias P.G."/>
            <person name="Basile A."/>
            <person name="Luo G."/>
            <person name="Schluter A."/>
            <person name="Konstantinidis K.T."/>
            <person name="Angelidaki I."/>
        </authorList>
    </citation>
    <scope>NUCLEOTIDE SEQUENCE [LARGE SCALE GENOMIC DNA]</scope>
    <source>
        <strain evidence="8">AS05jafATM_4</strain>
    </source>
</reference>
<evidence type="ECO:0000256" key="4">
    <source>
        <dbReference type="PIRSR" id="PIRSR606225-1"/>
    </source>
</evidence>
<comment type="function">
    <text evidence="6">Responsible for synthesis of pseudouridine from uracil.</text>
</comment>
<dbReference type="InterPro" id="IPR006225">
    <property type="entry name" value="PsdUridine_synth_RluC/D"/>
</dbReference>
<evidence type="ECO:0000256" key="5">
    <source>
        <dbReference type="PROSITE-ProRule" id="PRU00182"/>
    </source>
</evidence>
<proteinExistence type="inferred from homology"/>
<dbReference type="PROSITE" id="PS01129">
    <property type="entry name" value="PSI_RLU"/>
    <property type="match status" value="1"/>
</dbReference>
<evidence type="ECO:0000313" key="9">
    <source>
        <dbReference type="Proteomes" id="UP000553059"/>
    </source>
</evidence>
<dbReference type="Gene3D" id="3.30.2350.10">
    <property type="entry name" value="Pseudouridine synthase"/>
    <property type="match status" value="1"/>
</dbReference>
<dbReference type="InterPro" id="IPR020103">
    <property type="entry name" value="PsdUridine_synth_cat_dom_sf"/>
</dbReference>
<dbReference type="InterPro" id="IPR006145">
    <property type="entry name" value="PsdUridine_synth_RsuA/RluA"/>
</dbReference>
<evidence type="ECO:0000256" key="3">
    <source>
        <dbReference type="ARBA" id="ARBA00023235"/>
    </source>
</evidence>
<dbReference type="EC" id="5.4.99.-" evidence="6"/>
<feature type="active site" evidence="4">
    <location>
        <position position="141"/>
    </location>
</feature>
<gene>
    <name evidence="8" type="ORF">GX523_20050</name>
</gene>
<evidence type="ECO:0000256" key="2">
    <source>
        <dbReference type="ARBA" id="ARBA00010876"/>
    </source>
</evidence>
<comment type="similarity">
    <text evidence="2 6">Belongs to the pseudouridine synthase RluA family.</text>
</comment>
<protein>
    <recommendedName>
        <fullName evidence="6">Pseudouridine synthase</fullName>
        <ecNumber evidence="6">5.4.99.-</ecNumber>
    </recommendedName>
</protein>
<dbReference type="GO" id="GO:0120159">
    <property type="term" value="F:rRNA pseudouridine synthase activity"/>
    <property type="evidence" value="ECO:0007669"/>
    <property type="project" value="UniProtKB-ARBA"/>
</dbReference>
<accession>A0A7C7D8N4</accession>
<keyword evidence="3 6" id="KW-0413">Isomerase</keyword>
<dbReference type="AlphaFoldDB" id="A0A7C7D8N4"/>
<keyword evidence="5" id="KW-0694">RNA-binding</keyword>
<evidence type="ECO:0000256" key="6">
    <source>
        <dbReference type="RuleBase" id="RU362028"/>
    </source>
</evidence>
<evidence type="ECO:0000313" key="8">
    <source>
        <dbReference type="EMBL" id="HHY28994.1"/>
    </source>
</evidence>
<dbReference type="Proteomes" id="UP000553059">
    <property type="component" value="Unassembled WGS sequence"/>
</dbReference>
<dbReference type="Pfam" id="PF00849">
    <property type="entry name" value="PseudoU_synth_2"/>
    <property type="match status" value="1"/>
</dbReference>
<dbReference type="InterPro" id="IPR050188">
    <property type="entry name" value="RluA_PseudoU_synthase"/>
</dbReference>
<dbReference type="Gene3D" id="3.10.290.10">
    <property type="entry name" value="RNA-binding S4 domain"/>
    <property type="match status" value="1"/>
</dbReference>
<evidence type="ECO:0000259" key="7">
    <source>
        <dbReference type="SMART" id="SM00363"/>
    </source>
</evidence>
<dbReference type="PANTHER" id="PTHR21600">
    <property type="entry name" value="MITOCHONDRIAL RNA PSEUDOURIDINE SYNTHASE"/>
    <property type="match status" value="1"/>
</dbReference>
<dbReference type="EMBL" id="DUTF01000421">
    <property type="protein sequence ID" value="HHY28994.1"/>
    <property type="molecule type" value="Genomic_DNA"/>
</dbReference>
<dbReference type="GO" id="GO:0000455">
    <property type="term" value="P:enzyme-directed rRNA pseudouridine synthesis"/>
    <property type="evidence" value="ECO:0007669"/>
    <property type="project" value="TreeGrafter"/>
</dbReference>
<dbReference type="SUPFAM" id="SSF55174">
    <property type="entry name" value="Alpha-L RNA-binding motif"/>
    <property type="match status" value="1"/>
</dbReference>
<dbReference type="InterPro" id="IPR006224">
    <property type="entry name" value="PsdUridine_synth_RluA-like_CS"/>
</dbReference>
<comment type="catalytic activity">
    <reaction evidence="1 6">
        <text>a uridine in RNA = a pseudouridine in RNA</text>
        <dbReference type="Rhea" id="RHEA:48348"/>
        <dbReference type="Rhea" id="RHEA-COMP:12068"/>
        <dbReference type="Rhea" id="RHEA-COMP:12069"/>
        <dbReference type="ChEBI" id="CHEBI:65314"/>
        <dbReference type="ChEBI" id="CHEBI:65315"/>
    </reaction>
</comment>
<dbReference type="CDD" id="cd02869">
    <property type="entry name" value="PseudoU_synth_RluA_like"/>
    <property type="match status" value="1"/>
</dbReference>
<dbReference type="SUPFAM" id="SSF55120">
    <property type="entry name" value="Pseudouridine synthase"/>
    <property type="match status" value="1"/>
</dbReference>